<dbReference type="InterPro" id="IPR009061">
    <property type="entry name" value="DNA-bd_dom_put_sf"/>
</dbReference>
<organism evidence="2 3">
    <name type="scientific">Planobispora rosea</name>
    <dbReference type="NCBI Taxonomy" id="35762"/>
    <lineage>
        <taxon>Bacteria</taxon>
        <taxon>Bacillati</taxon>
        <taxon>Actinomycetota</taxon>
        <taxon>Actinomycetes</taxon>
        <taxon>Streptosporangiales</taxon>
        <taxon>Streptosporangiaceae</taxon>
        <taxon>Planobispora</taxon>
    </lineage>
</organism>
<dbReference type="SUPFAM" id="SSF46955">
    <property type="entry name" value="Putative DNA-binding domain"/>
    <property type="match status" value="1"/>
</dbReference>
<keyword evidence="3" id="KW-1185">Reference proteome</keyword>
<dbReference type="AlphaFoldDB" id="A0A8J3S635"/>
<dbReference type="RefSeq" id="WP_189243161.1">
    <property type="nucleotide sequence ID" value="NZ_BMQP01000029.1"/>
</dbReference>
<proteinExistence type="predicted"/>
<reference evidence="2" key="1">
    <citation type="submission" date="2021-01" db="EMBL/GenBank/DDBJ databases">
        <title>Whole genome shotgun sequence of Planobispora rosea NBRC 15558.</title>
        <authorList>
            <person name="Komaki H."/>
            <person name="Tamura T."/>
        </authorList>
    </citation>
    <scope>NUCLEOTIDE SEQUENCE</scope>
    <source>
        <strain evidence="2">NBRC 15558</strain>
    </source>
</reference>
<dbReference type="Gene3D" id="1.10.10.10">
    <property type="entry name" value="Winged helix-like DNA-binding domain superfamily/Winged helix DNA-binding domain"/>
    <property type="match status" value="1"/>
</dbReference>
<evidence type="ECO:0000313" key="3">
    <source>
        <dbReference type="Proteomes" id="UP000655044"/>
    </source>
</evidence>
<feature type="domain" description="Helix-turn-helix" evidence="1">
    <location>
        <begin position="7"/>
        <end position="49"/>
    </location>
</feature>
<dbReference type="Proteomes" id="UP000655044">
    <property type="component" value="Unassembled WGS sequence"/>
</dbReference>
<protein>
    <recommendedName>
        <fullName evidence="1">Helix-turn-helix domain-containing protein</fullName>
    </recommendedName>
</protein>
<dbReference type="InterPro" id="IPR036388">
    <property type="entry name" value="WH-like_DNA-bd_sf"/>
</dbReference>
<evidence type="ECO:0000313" key="2">
    <source>
        <dbReference type="EMBL" id="GIH86661.1"/>
    </source>
</evidence>
<sequence length="65" mass="7604">MTQDLWTAEEAAAEVGVEVATIYNWVRRGYLTHAGTRGRRKLFRLADVFACEKNRKRKHRRRSLG</sequence>
<accession>A0A8J3S635</accession>
<gene>
    <name evidence="2" type="ORF">Pro02_50690</name>
</gene>
<name>A0A8J3S635_PLARO</name>
<evidence type="ECO:0000259" key="1">
    <source>
        <dbReference type="Pfam" id="PF12728"/>
    </source>
</evidence>
<comment type="caution">
    <text evidence="2">The sequence shown here is derived from an EMBL/GenBank/DDBJ whole genome shotgun (WGS) entry which is preliminary data.</text>
</comment>
<dbReference type="Pfam" id="PF12728">
    <property type="entry name" value="HTH_17"/>
    <property type="match status" value="1"/>
</dbReference>
<dbReference type="InterPro" id="IPR041657">
    <property type="entry name" value="HTH_17"/>
</dbReference>
<dbReference type="EMBL" id="BOOI01000048">
    <property type="protein sequence ID" value="GIH86661.1"/>
    <property type="molecule type" value="Genomic_DNA"/>
</dbReference>